<dbReference type="EMBL" id="VTPC01090043">
    <property type="protein sequence ID" value="KAF2885007.1"/>
    <property type="molecule type" value="Genomic_DNA"/>
</dbReference>
<dbReference type="PANTHER" id="PTHR43195">
    <property type="entry name" value="TRANSKETOLASE"/>
    <property type="match status" value="1"/>
</dbReference>
<evidence type="ECO:0000256" key="11">
    <source>
        <dbReference type="ARBA" id="ARBA00022837"/>
    </source>
</evidence>
<keyword evidence="9" id="KW-0808">Transferase</keyword>
<dbReference type="Pfam" id="PF02780">
    <property type="entry name" value="Transketolase_C"/>
    <property type="match status" value="1"/>
</dbReference>
<accession>A0A8K0CJC8</accession>
<evidence type="ECO:0000313" key="16">
    <source>
        <dbReference type="Proteomes" id="UP000801492"/>
    </source>
</evidence>
<comment type="subunit">
    <text evidence="7">Homodimer.</text>
</comment>
<dbReference type="InterPro" id="IPR020826">
    <property type="entry name" value="Transketolase_BS"/>
</dbReference>
<comment type="cofactor">
    <cofactor evidence="3">
        <name>Co(2+)</name>
        <dbReference type="ChEBI" id="CHEBI:48828"/>
    </cofactor>
</comment>
<keyword evidence="13" id="KW-0786">Thiamine pyrophosphate</keyword>
<comment type="cofactor">
    <cofactor evidence="1">
        <name>Ca(2+)</name>
        <dbReference type="ChEBI" id="CHEBI:29108"/>
    </cofactor>
</comment>
<evidence type="ECO:0000256" key="5">
    <source>
        <dbReference type="ARBA" id="ARBA00001964"/>
    </source>
</evidence>
<dbReference type="Pfam" id="PF02779">
    <property type="entry name" value="Transket_pyr"/>
    <property type="match status" value="1"/>
</dbReference>
<dbReference type="SMART" id="SM00861">
    <property type="entry name" value="Transket_pyr"/>
    <property type="match status" value="1"/>
</dbReference>
<keyword evidence="12" id="KW-0460">Magnesium</keyword>
<evidence type="ECO:0000256" key="9">
    <source>
        <dbReference type="ARBA" id="ARBA00022679"/>
    </source>
</evidence>
<name>A0A8K0CJC8_IGNLU</name>
<dbReference type="GO" id="GO:0004802">
    <property type="term" value="F:transketolase activity"/>
    <property type="evidence" value="ECO:0007669"/>
    <property type="project" value="UniProtKB-EC"/>
</dbReference>
<dbReference type="EC" id="2.2.1.1" evidence="8"/>
<evidence type="ECO:0000256" key="6">
    <source>
        <dbReference type="ARBA" id="ARBA00007131"/>
    </source>
</evidence>
<dbReference type="OrthoDB" id="10267175at2759"/>
<comment type="caution">
    <text evidence="15">The sequence shown here is derived from an EMBL/GenBank/DDBJ whole genome shotgun (WGS) entry which is preliminary data.</text>
</comment>
<dbReference type="InterPro" id="IPR029061">
    <property type="entry name" value="THDP-binding"/>
</dbReference>
<dbReference type="PANTHER" id="PTHR43195:SF1">
    <property type="entry name" value="FI06132P-RELATED"/>
    <property type="match status" value="1"/>
</dbReference>
<comment type="cofactor">
    <cofactor evidence="2">
        <name>Mn(2+)</name>
        <dbReference type="ChEBI" id="CHEBI:29035"/>
    </cofactor>
</comment>
<dbReference type="InterPro" id="IPR005475">
    <property type="entry name" value="Transketolase-like_Pyr-bd"/>
</dbReference>
<dbReference type="GO" id="GO:0046872">
    <property type="term" value="F:metal ion binding"/>
    <property type="evidence" value="ECO:0007669"/>
    <property type="project" value="UniProtKB-KW"/>
</dbReference>
<sequence>MANYHKLEAKTIQELRDIANKFRIHSVSSTQASNSGHPTSCSSIAEILSVLFFHTMRYKISEPRDASSDRFVLSKGHAAPILYAAWAEAGLFPVADLQNLRKLGSDLEGHPTPRLNFIDVGTGSLGQGLAIADGMAYVGKKLRQSQLQSFISYQSYLRRGVYCLIGDGESAEGSIWESIHFAGHYKLDNLCAIFDINRLGQSEPTSLQHNVDIYQKRLEAFGWNAIVVDGHSVEELVKAFHVAGTTKDKPTALIAKTFKGKNFPKIEDLENWHGKPLGDHAEKVIQHLRGLIKNQGPLQIHPQKPLKDDAPVVDISNIKLESPPAYKLGEKVATRAAYGTALAKIAENNPRVIALDGDMKNSTYSEKLKKVDPNRFIECFIAEQNLVGVAIGAACRDRTVAFVSTFATFFTRAFDQIRMGAISQTNVNFCGSHCGVSIGEDGPSQMGLEDLAMFRAIPGSTVFYPGDAVSCERAVELAANTKGICFIRTNRPATAVIYANDHVFQVGKAEIVKKSNKDQVLVIGAGVTLHEALTAANELAKAGINIRVLDPFTVKPIDKEAIIKNAKEVGGKIITVEDHYPQGGLGEAVLSAVAEERNIIVKKMAIPTVPRSGPPSVLLDHFGISSKHIVDAVHEILKL</sequence>
<evidence type="ECO:0000256" key="7">
    <source>
        <dbReference type="ARBA" id="ARBA00011738"/>
    </source>
</evidence>
<dbReference type="NCBIfam" id="NF004559">
    <property type="entry name" value="PRK05899.2-5"/>
    <property type="match status" value="1"/>
</dbReference>
<dbReference type="PROSITE" id="PS00802">
    <property type="entry name" value="TRANSKETOLASE_2"/>
    <property type="match status" value="1"/>
</dbReference>
<dbReference type="CDD" id="cd02012">
    <property type="entry name" value="TPP_TK"/>
    <property type="match status" value="1"/>
</dbReference>
<reference evidence="15" key="1">
    <citation type="submission" date="2019-08" db="EMBL/GenBank/DDBJ databases">
        <title>The genome of the North American firefly Photinus pyralis.</title>
        <authorList>
            <consortium name="Photinus pyralis genome working group"/>
            <person name="Fallon T.R."/>
            <person name="Sander Lower S.E."/>
            <person name="Weng J.-K."/>
        </authorList>
    </citation>
    <scope>NUCLEOTIDE SEQUENCE</scope>
    <source>
        <strain evidence="15">TRF0915ILg1</strain>
        <tissue evidence="15">Whole body</tissue>
    </source>
</reference>
<dbReference type="CDD" id="cd07033">
    <property type="entry name" value="TPP_PYR_DXS_TK_like"/>
    <property type="match status" value="1"/>
</dbReference>
<comment type="cofactor">
    <cofactor evidence="4">
        <name>Mg(2+)</name>
        <dbReference type="ChEBI" id="CHEBI:18420"/>
    </cofactor>
</comment>
<feature type="domain" description="Transketolase-like pyrimidine-binding" evidence="14">
    <location>
        <begin position="332"/>
        <end position="496"/>
    </location>
</feature>
<dbReference type="SUPFAM" id="SSF52922">
    <property type="entry name" value="TK C-terminal domain-like"/>
    <property type="match status" value="1"/>
</dbReference>
<dbReference type="FunFam" id="3.40.50.970:FF:000129">
    <property type="entry name" value="Transketolase"/>
    <property type="match status" value="1"/>
</dbReference>
<evidence type="ECO:0000256" key="3">
    <source>
        <dbReference type="ARBA" id="ARBA00001941"/>
    </source>
</evidence>
<dbReference type="Gene3D" id="3.40.50.970">
    <property type="match status" value="2"/>
</dbReference>
<protein>
    <recommendedName>
        <fullName evidence="8">transketolase</fullName>
        <ecNumber evidence="8">2.2.1.1</ecNumber>
    </recommendedName>
</protein>
<evidence type="ECO:0000256" key="2">
    <source>
        <dbReference type="ARBA" id="ARBA00001936"/>
    </source>
</evidence>
<dbReference type="SUPFAM" id="SSF52518">
    <property type="entry name" value="Thiamin diphosphate-binding fold (THDP-binding)"/>
    <property type="match status" value="2"/>
</dbReference>
<dbReference type="Pfam" id="PF00456">
    <property type="entry name" value="Transketolase_N"/>
    <property type="match status" value="1"/>
</dbReference>
<gene>
    <name evidence="15" type="ORF">ILUMI_21181</name>
</gene>
<dbReference type="Proteomes" id="UP000801492">
    <property type="component" value="Unassembled WGS sequence"/>
</dbReference>
<evidence type="ECO:0000313" key="15">
    <source>
        <dbReference type="EMBL" id="KAF2885007.1"/>
    </source>
</evidence>
<keyword evidence="16" id="KW-1185">Reference proteome</keyword>
<keyword evidence="11" id="KW-0106">Calcium</keyword>
<evidence type="ECO:0000256" key="4">
    <source>
        <dbReference type="ARBA" id="ARBA00001946"/>
    </source>
</evidence>
<dbReference type="InterPro" id="IPR005474">
    <property type="entry name" value="Transketolase_N"/>
</dbReference>
<keyword evidence="10" id="KW-0479">Metal-binding</keyword>
<evidence type="ECO:0000256" key="13">
    <source>
        <dbReference type="ARBA" id="ARBA00023052"/>
    </source>
</evidence>
<comment type="cofactor">
    <cofactor evidence="5">
        <name>thiamine diphosphate</name>
        <dbReference type="ChEBI" id="CHEBI:58937"/>
    </cofactor>
</comment>
<dbReference type="FunFam" id="3.40.50.970:FF:000033">
    <property type="entry name" value="Transketolase isoform 1"/>
    <property type="match status" value="1"/>
</dbReference>
<dbReference type="GO" id="GO:0030976">
    <property type="term" value="F:thiamine pyrophosphate binding"/>
    <property type="evidence" value="ECO:0007669"/>
    <property type="project" value="TreeGrafter"/>
</dbReference>
<evidence type="ECO:0000256" key="12">
    <source>
        <dbReference type="ARBA" id="ARBA00022842"/>
    </source>
</evidence>
<organism evidence="15 16">
    <name type="scientific">Ignelater luminosus</name>
    <name type="common">Cucubano</name>
    <name type="synonym">Pyrophorus luminosus</name>
    <dbReference type="NCBI Taxonomy" id="2038154"/>
    <lineage>
        <taxon>Eukaryota</taxon>
        <taxon>Metazoa</taxon>
        <taxon>Ecdysozoa</taxon>
        <taxon>Arthropoda</taxon>
        <taxon>Hexapoda</taxon>
        <taxon>Insecta</taxon>
        <taxon>Pterygota</taxon>
        <taxon>Neoptera</taxon>
        <taxon>Endopterygota</taxon>
        <taxon>Coleoptera</taxon>
        <taxon>Polyphaga</taxon>
        <taxon>Elateriformia</taxon>
        <taxon>Elateroidea</taxon>
        <taxon>Elateridae</taxon>
        <taxon>Agrypninae</taxon>
        <taxon>Pyrophorini</taxon>
        <taxon>Ignelater</taxon>
    </lineage>
</organism>
<dbReference type="GO" id="GO:0005737">
    <property type="term" value="C:cytoplasm"/>
    <property type="evidence" value="ECO:0007669"/>
    <property type="project" value="UniProtKB-ARBA"/>
</dbReference>
<dbReference type="AlphaFoldDB" id="A0A8K0CJC8"/>
<proteinExistence type="inferred from homology"/>
<comment type="similarity">
    <text evidence="6">Belongs to the transketolase family.</text>
</comment>
<dbReference type="InterPro" id="IPR033248">
    <property type="entry name" value="Transketolase_C"/>
</dbReference>
<evidence type="ECO:0000256" key="1">
    <source>
        <dbReference type="ARBA" id="ARBA00001913"/>
    </source>
</evidence>
<dbReference type="InterPro" id="IPR009014">
    <property type="entry name" value="Transketo_C/PFOR_II"/>
</dbReference>
<evidence type="ECO:0000259" key="14">
    <source>
        <dbReference type="SMART" id="SM00861"/>
    </source>
</evidence>
<dbReference type="InterPro" id="IPR051424">
    <property type="entry name" value="Transketolase-like"/>
</dbReference>
<evidence type="ECO:0000256" key="10">
    <source>
        <dbReference type="ARBA" id="ARBA00022723"/>
    </source>
</evidence>
<evidence type="ECO:0000256" key="8">
    <source>
        <dbReference type="ARBA" id="ARBA00013152"/>
    </source>
</evidence>
<dbReference type="Gene3D" id="3.40.50.920">
    <property type="match status" value="1"/>
</dbReference>